<keyword evidence="1" id="KW-0472">Membrane</keyword>
<keyword evidence="3" id="KW-1185">Reference proteome</keyword>
<dbReference type="VEuPathDB" id="VectorBase:GPPI024949"/>
<evidence type="ECO:0000256" key="1">
    <source>
        <dbReference type="SAM" id="Phobius"/>
    </source>
</evidence>
<organism evidence="2 3">
    <name type="scientific">Glossina palpalis gambiensis</name>
    <dbReference type="NCBI Taxonomy" id="67801"/>
    <lineage>
        <taxon>Eukaryota</taxon>
        <taxon>Metazoa</taxon>
        <taxon>Ecdysozoa</taxon>
        <taxon>Arthropoda</taxon>
        <taxon>Hexapoda</taxon>
        <taxon>Insecta</taxon>
        <taxon>Pterygota</taxon>
        <taxon>Neoptera</taxon>
        <taxon>Endopterygota</taxon>
        <taxon>Diptera</taxon>
        <taxon>Brachycera</taxon>
        <taxon>Muscomorpha</taxon>
        <taxon>Hippoboscoidea</taxon>
        <taxon>Glossinidae</taxon>
        <taxon>Glossina</taxon>
    </lineage>
</organism>
<name>A0A1B0BBL9_9MUSC</name>
<dbReference type="AlphaFoldDB" id="A0A1B0BBL9"/>
<reference evidence="3" key="1">
    <citation type="submission" date="2015-01" db="EMBL/GenBank/DDBJ databases">
        <authorList>
            <person name="Aksoy S."/>
            <person name="Warren W."/>
            <person name="Wilson R.K."/>
        </authorList>
    </citation>
    <scope>NUCLEOTIDE SEQUENCE [LARGE SCALE GENOMIC DNA]</scope>
    <source>
        <strain evidence="3">IAEA</strain>
    </source>
</reference>
<reference evidence="2" key="2">
    <citation type="submission" date="2020-05" db="UniProtKB">
        <authorList>
            <consortium name="EnsemblMetazoa"/>
        </authorList>
    </citation>
    <scope>IDENTIFICATION</scope>
    <source>
        <strain evidence="2">IAEA</strain>
    </source>
</reference>
<keyword evidence="1" id="KW-1133">Transmembrane helix</keyword>
<accession>A0A1B0BBL9</accession>
<proteinExistence type="predicted"/>
<sequence>MLSTCYQLLRNVHIGYDTKQYFLGVVYVIVVFIRAHLSYIFTMKTPSCTSRSEVIESSSARKPSVSDVSKRSIGTSSLENIIDMLRLIVWYGSHWYEHI</sequence>
<keyword evidence="1" id="KW-0812">Transmembrane</keyword>
<evidence type="ECO:0000313" key="2">
    <source>
        <dbReference type="EnsemblMetazoa" id="GPPI024949-PA"/>
    </source>
</evidence>
<protein>
    <submittedName>
        <fullName evidence="2">Uncharacterized protein</fullName>
    </submittedName>
</protein>
<feature type="transmembrane region" description="Helical" evidence="1">
    <location>
        <begin position="21"/>
        <end position="41"/>
    </location>
</feature>
<dbReference type="EMBL" id="JXJN01011524">
    <property type="status" value="NOT_ANNOTATED_CDS"/>
    <property type="molecule type" value="Genomic_DNA"/>
</dbReference>
<evidence type="ECO:0000313" key="3">
    <source>
        <dbReference type="Proteomes" id="UP000092460"/>
    </source>
</evidence>
<dbReference type="Proteomes" id="UP000092460">
    <property type="component" value="Unassembled WGS sequence"/>
</dbReference>
<dbReference type="EnsemblMetazoa" id="GPPI024949-RA">
    <property type="protein sequence ID" value="GPPI024949-PA"/>
    <property type="gene ID" value="GPPI024949"/>
</dbReference>